<comment type="function">
    <text evidence="11">Required for selective autophagic degradation of the nucleus (nucleophagy) as well as for mitophagy which contributes to regulate mitochondrial quantity and quality by eliminating the mitochondria to a basal level to fulfill cellular energy requirements and preventing excess ROS production.</text>
</comment>
<dbReference type="EC" id="3.4.22.-" evidence="11"/>
<dbReference type="OrthoDB" id="2960936at2759"/>
<dbReference type="HOGENOM" id="CLU_021259_5_1_1"/>
<evidence type="ECO:0000256" key="12">
    <source>
        <dbReference type="SAM" id="MobiDB-lite"/>
    </source>
</evidence>
<feature type="compositionally biased region" description="Low complexity" evidence="12">
    <location>
        <begin position="96"/>
        <end position="122"/>
    </location>
</feature>
<sequence length="491" mass="54268">RKSDRIPFVVACAYEIIFLQDESSHIAGLCGQASQSNGSAMAAVDLGRYRRIVQMFWDPQPTNDHQSDLPVWCLGRSYKLNTKATKDKDTDNRSQTPPSTESTETKPKASQALATASASAKAPETPPDSVSSSFSSSLAYDEDYLEQDGGWPSAFLDDFESKFWMTYRSEFQAIAKSTDPRASSALSFSMRIKSQLVDQNGFSSDSGWGCMIRSGQSLLANAMAVINLGRGWRRGDKIEEERKLISLFADDPRAPYSIHQFVQHGAVACGKYPGEWFGPSATARCIQALANAQEHQPLRVYSTGDGPDVYEESFMKIAKPEGSQFHPTLILVGTRLGIDKITPVYWEALIAALQMPQSVGIAGGRPSSSHYFIGTQGSYLFYLDPHHTRPALPFHTDPSRYSEADVDTAHTRRLRRLHVRELDPSMLIGFLIQDEDDWIEWRRNVKHVQGKAVIHVADYDPVSGGGGGERNSAIDEVETISDDDGDTILDA</sequence>
<dbReference type="GO" id="GO:0000407">
    <property type="term" value="C:phagophore assembly site"/>
    <property type="evidence" value="ECO:0007669"/>
    <property type="project" value="UniProtKB-SubCell"/>
</dbReference>
<evidence type="ECO:0000256" key="2">
    <source>
        <dbReference type="ARBA" id="ARBA00010958"/>
    </source>
</evidence>
<evidence type="ECO:0000256" key="8">
    <source>
        <dbReference type="ARBA" id="ARBA00022927"/>
    </source>
</evidence>
<feature type="domain" description="Peptidase C54 catalytic" evidence="13">
    <location>
        <begin position="153"/>
        <end position="443"/>
    </location>
</feature>
<dbReference type="InterPro" id="IPR038765">
    <property type="entry name" value="Papain-like_cys_pep_sf"/>
</dbReference>
<evidence type="ECO:0000256" key="3">
    <source>
        <dbReference type="ARBA" id="ARBA00022448"/>
    </source>
</evidence>
<dbReference type="GO" id="GO:0034727">
    <property type="term" value="P:piecemeal microautophagy of the nucleus"/>
    <property type="evidence" value="ECO:0007669"/>
    <property type="project" value="TreeGrafter"/>
</dbReference>
<evidence type="ECO:0000313" key="15">
    <source>
        <dbReference type="Proteomes" id="UP000020467"/>
    </source>
</evidence>
<evidence type="ECO:0000256" key="5">
    <source>
        <dbReference type="ARBA" id="ARBA00022670"/>
    </source>
</evidence>
<comment type="subcellular location">
    <subcellularLocation>
        <location evidence="11">Nucleus</location>
    </subcellularLocation>
    <subcellularLocation>
        <location evidence="11">Cytoplasm</location>
    </subcellularLocation>
    <subcellularLocation>
        <location evidence="1">Preautophagosomal structure</location>
    </subcellularLocation>
</comment>
<keyword evidence="4 11" id="KW-0963">Cytoplasm</keyword>
<comment type="caution">
    <text evidence="14">The sequence shown here is derived from an EMBL/GenBank/DDBJ whole genome shotgun (WGS) entry which is preliminary data.</text>
</comment>
<dbReference type="Pfam" id="PF03416">
    <property type="entry name" value="Peptidase_C54"/>
    <property type="match status" value="1"/>
</dbReference>
<evidence type="ECO:0000313" key="14">
    <source>
        <dbReference type="EMBL" id="EXF80086.1"/>
    </source>
</evidence>
<evidence type="ECO:0000256" key="6">
    <source>
        <dbReference type="ARBA" id="ARBA00022801"/>
    </source>
</evidence>
<keyword evidence="15" id="KW-1185">Reference proteome</keyword>
<proteinExistence type="inferred from homology"/>
<dbReference type="GO" id="GO:0004197">
    <property type="term" value="F:cysteine-type endopeptidase activity"/>
    <property type="evidence" value="ECO:0007669"/>
    <property type="project" value="TreeGrafter"/>
</dbReference>
<feature type="region of interest" description="Disordered" evidence="12">
    <location>
        <begin position="84"/>
        <end position="134"/>
    </location>
</feature>
<keyword evidence="8" id="KW-0653">Protein transport</keyword>
<keyword evidence="6 11" id="KW-0378">Hydrolase</keyword>
<dbReference type="PANTHER" id="PTHR22624:SF49">
    <property type="entry name" value="CYSTEINE PROTEASE"/>
    <property type="match status" value="1"/>
</dbReference>
<reference evidence="14 15" key="1">
    <citation type="submission" date="2014-02" db="EMBL/GenBank/DDBJ databases">
        <title>The genome sequence of Colletotrichum fioriniae PJ7.</title>
        <authorList>
            <person name="Baroncelli R."/>
            <person name="Thon M.R."/>
        </authorList>
    </citation>
    <scope>NUCLEOTIDE SEQUENCE [LARGE SCALE GENOMIC DNA]</scope>
    <source>
        <strain evidence="14 15">PJ7</strain>
    </source>
</reference>
<keyword evidence="5 11" id="KW-0645">Protease</keyword>
<comment type="similarity">
    <text evidence="2 11">Belongs to the peptidase C54 family.</text>
</comment>
<protein>
    <recommendedName>
        <fullName evidence="11">Cysteine protease</fullName>
        <ecNumber evidence="11">3.4.22.-</ecNumber>
    </recommendedName>
</protein>
<evidence type="ECO:0000256" key="9">
    <source>
        <dbReference type="ARBA" id="ARBA00023006"/>
    </source>
</evidence>
<organism evidence="14 15">
    <name type="scientific">Colletotrichum fioriniae PJ7</name>
    <dbReference type="NCBI Taxonomy" id="1445577"/>
    <lineage>
        <taxon>Eukaryota</taxon>
        <taxon>Fungi</taxon>
        <taxon>Dikarya</taxon>
        <taxon>Ascomycota</taxon>
        <taxon>Pezizomycotina</taxon>
        <taxon>Sordariomycetes</taxon>
        <taxon>Hypocreomycetidae</taxon>
        <taxon>Glomerellales</taxon>
        <taxon>Glomerellaceae</taxon>
        <taxon>Colletotrichum</taxon>
        <taxon>Colletotrichum acutatum species complex</taxon>
    </lineage>
</organism>
<keyword evidence="3" id="KW-0813">Transport</keyword>
<dbReference type="PANTHER" id="PTHR22624">
    <property type="entry name" value="CYSTEINE PROTEASE ATG4"/>
    <property type="match status" value="1"/>
</dbReference>
<gene>
    <name evidence="14" type="ORF">CFIO01_13312</name>
</gene>
<name>A0A010RI73_9PEZI</name>
<dbReference type="STRING" id="1445577.A0A010RI73"/>
<dbReference type="GO" id="GO:0019786">
    <property type="term" value="F:protein-phosphatidylethanolamide deconjugating activity"/>
    <property type="evidence" value="ECO:0007669"/>
    <property type="project" value="InterPro"/>
</dbReference>
<dbReference type="GO" id="GO:0016485">
    <property type="term" value="P:protein processing"/>
    <property type="evidence" value="ECO:0007669"/>
    <property type="project" value="TreeGrafter"/>
</dbReference>
<dbReference type="eggNOG" id="KOG2674">
    <property type="taxonomic scope" value="Eukaryota"/>
</dbReference>
<dbReference type="KEGG" id="cfj:CFIO01_13312"/>
<evidence type="ECO:0000256" key="1">
    <source>
        <dbReference type="ARBA" id="ARBA00004329"/>
    </source>
</evidence>
<accession>A0A010RI73</accession>
<dbReference type="EMBL" id="JARH01000483">
    <property type="protein sequence ID" value="EXF80086.1"/>
    <property type="molecule type" value="Genomic_DNA"/>
</dbReference>
<feature type="region of interest" description="Disordered" evidence="12">
    <location>
        <begin position="460"/>
        <end position="491"/>
    </location>
</feature>
<keyword evidence="7" id="KW-0788">Thiol protease</keyword>
<evidence type="ECO:0000259" key="13">
    <source>
        <dbReference type="Pfam" id="PF03416"/>
    </source>
</evidence>
<keyword evidence="11" id="KW-0539">Nucleus</keyword>
<dbReference type="GO" id="GO:0015031">
    <property type="term" value="P:protein transport"/>
    <property type="evidence" value="ECO:0007669"/>
    <property type="project" value="UniProtKB-KW"/>
</dbReference>
<dbReference type="GO" id="GO:0035973">
    <property type="term" value="P:aggrephagy"/>
    <property type="evidence" value="ECO:0007669"/>
    <property type="project" value="TreeGrafter"/>
</dbReference>
<dbReference type="GO" id="GO:0005634">
    <property type="term" value="C:nucleus"/>
    <property type="evidence" value="ECO:0007669"/>
    <property type="project" value="UniProtKB-SubCell"/>
</dbReference>
<dbReference type="AlphaFoldDB" id="A0A010RI73"/>
<keyword evidence="9" id="KW-0072">Autophagy</keyword>
<dbReference type="InterPro" id="IPR005078">
    <property type="entry name" value="Peptidase_C54"/>
</dbReference>
<dbReference type="SUPFAM" id="SSF54001">
    <property type="entry name" value="Cysteine proteinases"/>
    <property type="match status" value="1"/>
</dbReference>
<dbReference type="GO" id="GO:0000045">
    <property type="term" value="P:autophagosome assembly"/>
    <property type="evidence" value="ECO:0007669"/>
    <property type="project" value="TreeGrafter"/>
</dbReference>
<evidence type="ECO:0000256" key="11">
    <source>
        <dbReference type="RuleBase" id="RU363115"/>
    </source>
</evidence>
<evidence type="ECO:0000256" key="10">
    <source>
        <dbReference type="ARBA" id="ARBA00029362"/>
    </source>
</evidence>
<comment type="catalytic activity">
    <reaction evidence="10">
        <text>[protein]-C-terminal L-amino acid-glycyl-phosphatidylethanolamide + H2O = [protein]-C-terminal L-amino acid-glycine + a 1,2-diacyl-sn-glycero-3-phosphoethanolamine</text>
        <dbReference type="Rhea" id="RHEA:67548"/>
        <dbReference type="Rhea" id="RHEA-COMP:17323"/>
        <dbReference type="Rhea" id="RHEA-COMP:17324"/>
        <dbReference type="ChEBI" id="CHEBI:15377"/>
        <dbReference type="ChEBI" id="CHEBI:64612"/>
        <dbReference type="ChEBI" id="CHEBI:172940"/>
        <dbReference type="ChEBI" id="CHEBI:172941"/>
    </reaction>
    <physiologicalReaction direction="left-to-right" evidence="10">
        <dbReference type="Rhea" id="RHEA:67549"/>
    </physiologicalReaction>
</comment>
<dbReference type="GO" id="GO:0000423">
    <property type="term" value="P:mitophagy"/>
    <property type="evidence" value="ECO:0007669"/>
    <property type="project" value="TreeGrafter"/>
</dbReference>
<evidence type="ECO:0000256" key="4">
    <source>
        <dbReference type="ARBA" id="ARBA00022490"/>
    </source>
</evidence>
<dbReference type="InterPro" id="IPR046792">
    <property type="entry name" value="Peptidase_C54_cat"/>
</dbReference>
<dbReference type="Proteomes" id="UP000020467">
    <property type="component" value="Unassembled WGS sequence"/>
</dbReference>
<evidence type="ECO:0000256" key="7">
    <source>
        <dbReference type="ARBA" id="ARBA00022807"/>
    </source>
</evidence>
<feature type="non-terminal residue" evidence="14">
    <location>
        <position position="1"/>
    </location>
</feature>
<feature type="compositionally biased region" description="Acidic residues" evidence="12">
    <location>
        <begin position="475"/>
        <end position="491"/>
    </location>
</feature>